<dbReference type="SUPFAM" id="SSF56601">
    <property type="entry name" value="beta-lactamase/transpeptidase-like"/>
    <property type="match status" value="1"/>
</dbReference>
<keyword evidence="3" id="KW-1185">Reference proteome</keyword>
<dbReference type="Proteomes" id="UP000614741">
    <property type="component" value="Unassembled WGS sequence"/>
</dbReference>
<accession>A0ABQ4DMS9</accession>
<dbReference type="PANTHER" id="PTHR43283">
    <property type="entry name" value="BETA-LACTAMASE-RELATED"/>
    <property type="match status" value="1"/>
</dbReference>
<evidence type="ECO:0000259" key="1">
    <source>
        <dbReference type="Pfam" id="PF00144"/>
    </source>
</evidence>
<reference evidence="2 3" key="1">
    <citation type="submission" date="2021-01" db="EMBL/GenBank/DDBJ databases">
        <title>Whole genome shotgun sequence of Cellulomonas phragmiteti NBRC 110785.</title>
        <authorList>
            <person name="Komaki H."/>
            <person name="Tamura T."/>
        </authorList>
    </citation>
    <scope>NUCLEOTIDE SEQUENCE [LARGE SCALE GENOMIC DNA]</scope>
    <source>
        <strain evidence="2 3">NBRC 110785</strain>
    </source>
</reference>
<dbReference type="Pfam" id="PF00144">
    <property type="entry name" value="Beta-lactamase"/>
    <property type="match status" value="1"/>
</dbReference>
<evidence type="ECO:0000313" key="2">
    <source>
        <dbReference type="EMBL" id="GIG40646.1"/>
    </source>
</evidence>
<comment type="caution">
    <text evidence="2">The sequence shown here is derived from an EMBL/GenBank/DDBJ whole genome shotgun (WGS) entry which is preliminary data.</text>
</comment>
<dbReference type="InterPro" id="IPR001466">
    <property type="entry name" value="Beta-lactam-related"/>
</dbReference>
<name>A0ABQ4DMS9_9CELL</name>
<dbReference type="InterPro" id="IPR050789">
    <property type="entry name" value="Diverse_Enzym_Activities"/>
</dbReference>
<dbReference type="InterPro" id="IPR012338">
    <property type="entry name" value="Beta-lactam/transpept-like"/>
</dbReference>
<sequence length="353" mass="35857">MVESGAAEAVEGPPVPGGAAAVATVVLPGDGAALVDVTGPADAVTGVPATPCTPFHLCSMAKTMAAVVVLRLAARGVLGLHDDVRTLVPVEVRGRTGPTLWQLLAHRGGVVDPPGSFEPTAGPVAATRDVVDGLTDAHPARVRVTHEPGSAFSYSDAGYCLVERAVEVATGEAFADVAHREVVVPLGLAATGYWGGEPAVDGPRHTVVDLLARDAASGHHADGTRVAGGRAHYAGLAASSLWSSPADVAVLLADLGRALAGDDGVLLDAAQGAVLRHDPDDVGAGPGTFLLGTDERPCVMTQGWGLGFQGQVRWYPREQGAVAVLVNCEPGVPQVESLVGMRPSQIAVAHGWA</sequence>
<dbReference type="RefSeq" id="WP_203674544.1">
    <property type="nucleotide sequence ID" value="NZ_JBHLSY010000004.1"/>
</dbReference>
<protein>
    <submittedName>
        <fullName evidence="2">Penicillin-binding protein</fullName>
    </submittedName>
</protein>
<dbReference type="Gene3D" id="3.40.710.10">
    <property type="entry name" value="DD-peptidase/beta-lactamase superfamily"/>
    <property type="match status" value="1"/>
</dbReference>
<proteinExistence type="predicted"/>
<dbReference type="PANTHER" id="PTHR43283:SF3">
    <property type="entry name" value="BETA-LACTAMASE FAMILY PROTEIN (AFU_ORTHOLOGUE AFUA_5G07500)"/>
    <property type="match status" value="1"/>
</dbReference>
<evidence type="ECO:0000313" key="3">
    <source>
        <dbReference type="Proteomes" id="UP000614741"/>
    </source>
</evidence>
<dbReference type="EMBL" id="BONP01000014">
    <property type="protein sequence ID" value="GIG40646.1"/>
    <property type="molecule type" value="Genomic_DNA"/>
</dbReference>
<organism evidence="2 3">
    <name type="scientific">Cellulomonas phragmiteti</name>
    <dbReference type="NCBI Taxonomy" id="478780"/>
    <lineage>
        <taxon>Bacteria</taxon>
        <taxon>Bacillati</taxon>
        <taxon>Actinomycetota</taxon>
        <taxon>Actinomycetes</taxon>
        <taxon>Micrococcales</taxon>
        <taxon>Cellulomonadaceae</taxon>
        <taxon>Cellulomonas</taxon>
    </lineage>
</organism>
<gene>
    <name evidence="2" type="primary">pbp</name>
    <name evidence="2" type="ORF">Cph01nite_24080</name>
</gene>
<feature type="domain" description="Beta-lactamase-related" evidence="1">
    <location>
        <begin position="23"/>
        <end position="332"/>
    </location>
</feature>